<name>A0ABZ1C1Y5_9BACT</name>
<evidence type="ECO:0008006" key="3">
    <source>
        <dbReference type="Google" id="ProtNLM"/>
    </source>
</evidence>
<gene>
    <name evidence="1" type="ORF">K1X11_012000</name>
</gene>
<proteinExistence type="predicted"/>
<evidence type="ECO:0000313" key="1">
    <source>
        <dbReference type="EMBL" id="WRQ85525.1"/>
    </source>
</evidence>
<protein>
    <recommendedName>
        <fullName evidence="3">ABM domain-containing protein</fullName>
    </recommendedName>
</protein>
<sequence>MTEFEITLQLVDSPVDQSQSGGSMPADKLVDAFHAFPFADEIKRAEGMDGATFPTITFIRKSDREEIAIWTDDAVSYDMHLKSGSFSRFVNSQTPAQVEGMLVRFTSESVAEIAPKKKGLWGRLFG</sequence>
<dbReference type="Proteomes" id="UP000738431">
    <property type="component" value="Chromosome"/>
</dbReference>
<dbReference type="EMBL" id="CP139781">
    <property type="protein sequence ID" value="WRQ85525.1"/>
    <property type="molecule type" value="Genomic_DNA"/>
</dbReference>
<accession>A0ABZ1C1Y5</accession>
<evidence type="ECO:0000313" key="2">
    <source>
        <dbReference type="Proteomes" id="UP000738431"/>
    </source>
</evidence>
<dbReference type="RefSeq" id="WP_221031943.1">
    <property type="nucleotide sequence ID" value="NZ_CP139781.1"/>
</dbReference>
<reference evidence="1 2" key="1">
    <citation type="submission" date="2023-12" db="EMBL/GenBank/DDBJ databases">
        <title>Description of an unclassified Opitutus bacterium of Verrucomicrobiota.</title>
        <authorList>
            <person name="Zhang D.-F."/>
        </authorList>
    </citation>
    <scope>NUCLEOTIDE SEQUENCE [LARGE SCALE GENOMIC DNA]</scope>
    <source>
        <strain evidence="1 2">WL0086</strain>
    </source>
</reference>
<organism evidence="1 2">
    <name type="scientific">Actomonas aquatica</name>
    <dbReference type="NCBI Taxonomy" id="2866162"/>
    <lineage>
        <taxon>Bacteria</taxon>
        <taxon>Pseudomonadati</taxon>
        <taxon>Verrucomicrobiota</taxon>
        <taxon>Opitutia</taxon>
        <taxon>Opitutales</taxon>
        <taxon>Opitutaceae</taxon>
        <taxon>Actomonas</taxon>
    </lineage>
</organism>
<keyword evidence="2" id="KW-1185">Reference proteome</keyword>